<dbReference type="RefSeq" id="WP_167610284.1">
    <property type="nucleotide sequence ID" value="NZ_SOYS01000003.1"/>
</dbReference>
<dbReference type="InterPro" id="IPR012750">
    <property type="entry name" value="ECA_WecA-rel"/>
</dbReference>
<feature type="transmembrane region" description="Helical" evidence="12">
    <location>
        <begin position="117"/>
        <end position="141"/>
    </location>
</feature>
<keyword evidence="3 12" id="KW-0997">Cell inner membrane</keyword>
<comment type="cofactor">
    <cofactor evidence="12">
        <name>Mg(2+)</name>
        <dbReference type="ChEBI" id="CHEBI:18420"/>
    </cofactor>
</comment>
<protein>
    <recommendedName>
        <fullName evidence="12">Undecaprenyl-phosphate alpha-N-acetylglucosaminyl 1-phosphate transferase</fullName>
        <ecNumber evidence="12">2.7.8.33</ecNumber>
    </recommendedName>
    <alternativeName>
        <fullName evidence="12">UDP-GlcNAc:undecaprenyl-phosphate GlcNAc-1-phosphate transferase</fullName>
    </alternativeName>
    <alternativeName>
        <fullName evidence="12">Undecaprenyl-phosphate GlcNAc-1-phosphate transferase</fullName>
    </alternativeName>
</protein>
<evidence type="ECO:0000313" key="13">
    <source>
        <dbReference type="EMBL" id="NIY47746.1"/>
    </source>
</evidence>
<feature type="transmembrane region" description="Helical" evidence="12">
    <location>
        <begin position="239"/>
        <end position="260"/>
    </location>
</feature>
<evidence type="ECO:0000256" key="10">
    <source>
        <dbReference type="ARBA" id="ARBA00023136"/>
    </source>
</evidence>
<dbReference type="EMBL" id="SOYS01000003">
    <property type="protein sequence ID" value="NIY47746.1"/>
    <property type="molecule type" value="Genomic_DNA"/>
</dbReference>
<evidence type="ECO:0000313" key="14">
    <source>
        <dbReference type="Proteomes" id="UP000697927"/>
    </source>
</evidence>
<comment type="pathway">
    <text evidence="12">Bacterial outer membrane biogenesis; LPS O-antigen biosynthesis.</text>
</comment>
<dbReference type="InterPro" id="IPR000715">
    <property type="entry name" value="Glycosyl_transferase_4"/>
</dbReference>
<keyword evidence="14" id="KW-1185">Reference proteome</keyword>
<feature type="transmembrane region" description="Helical" evidence="12">
    <location>
        <begin position="314"/>
        <end position="334"/>
    </location>
</feature>
<sequence>MDFLIVLLCALGGLAIARFGAPVFGLVDKPDARKTHEGHIPLVGGISLWVAMSALQFINPGWLPHQSEFWFCISMLLIIGVLDDRFNLPVLPRVVAQAIAAVIMMRSGLWLDSLGEIIPGYVVTLGVIGYLLTLIAIWASINAFNMIDGIDGLLGAISCVTFGALGLLFYLHDNSGAWQWCLALVLSILPYMAANLGFFGGSKRKVFMGDAGSTVIGFAAIWLLVVATQSDDAVVAPVTALWLIALPLTDLCAVSLRRILSGASPFRPDRGHIHHIVMKCGFSHRQTLLILLGVAILCAAVGVLFDHARLPESMSLLAFLVVFMTWLLFSIRVYRR</sequence>
<keyword evidence="6 12" id="KW-0812">Transmembrane</keyword>
<comment type="caution">
    <text evidence="13">The sequence shown here is derived from an EMBL/GenBank/DDBJ whole genome shotgun (WGS) entry which is preliminary data.</text>
</comment>
<evidence type="ECO:0000256" key="4">
    <source>
        <dbReference type="ARBA" id="ARBA00022676"/>
    </source>
</evidence>
<proteinExistence type="inferred from homology"/>
<keyword evidence="10 12" id="KW-0472">Membrane</keyword>
<comment type="cofactor">
    <cofactor evidence="12">
        <name>Mn(2+)</name>
        <dbReference type="ChEBI" id="CHEBI:29035"/>
    </cofactor>
</comment>
<comment type="subcellular location">
    <subcellularLocation>
        <location evidence="12">Cell inner membrane</location>
        <topology evidence="12">Multi-pass membrane protein</topology>
    </subcellularLocation>
    <subcellularLocation>
        <location evidence="1">Cell membrane</location>
        <topology evidence="1">Multi-pass membrane protein</topology>
    </subcellularLocation>
</comment>
<dbReference type="PROSITE" id="PS01348">
    <property type="entry name" value="MRAY_2"/>
    <property type="match status" value="1"/>
</dbReference>
<keyword evidence="5 12" id="KW-0808">Transferase</keyword>
<feature type="transmembrane region" description="Helical" evidence="12">
    <location>
        <begin position="288"/>
        <end position="308"/>
    </location>
</feature>
<keyword evidence="7 12" id="KW-0460">Magnesium</keyword>
<dbReference type="NCBIfam" id="TIGR02380">
    <property type="entry name" value="ECA_wecA"/>
    <property type="match status" value="1"/>
</dbReference>
<feature type="transmembrane region" description="Helical" evidence="12">
    <location>
        <begin position="206"/>
        <end position="227"/>
    </location>
</feature>
<comment type="catalytic activity">
    <reaction evidence="12">
        <text>di-trans,octa-cis-undecaprenyl phosphate + UDP-N-acetyl-alpha-D-glucosamine = N-acetyl-alpha-D-glucosaminyl-di-trans,octa-cis-undecaprenyl diphosphate + UMP</text>
        <dbReference type="Rhea" id="RHEA:28090"/>
        <dbReference type="ChEBI" id="CHEBI:57705"/>
        <dbReference type="ChEBI" id="CHEBI:57865"/>
        <dbReference type="ChEBI" id="CHEBI:60392"/>
        <dbReference type="ChEBI" id="CHEBI:62959"/>
        <dbReference type="EC" id="2.7.8.33"/>
    </reaction>
</comment>
<dbReference type="PANTHER" id="PTHR22926">
    <property type="entry name" value="PHOSPHO-N-ACETYLMURAMOYL-PENTAPEPTIDE-TRANSFERASE"/>
    <property type="match status" value="1"/>
</dbReference>
<dbReference type="CDD" id="cd06853">
    <property type="entry name" value="GT_WecA_like"/>
    <property type="match status" value="1"/>
</dbReference>
<evidence type="ECO:0000256" key="9">
    <source>
        <dbReference type="ARBA" id="ARBA00022989"/>
    </source>
</evidence>
<evidence type="ECO:0000256" key="3">
    <source>
        <dbReference type="ARBA" id="ARBA00022519"/>
    </source>
</evidence>
<evidence type="ECO:0000256" key="5">
    <source>
        <dbReference type="ARBA" id="ARBA00022679"/>
    </source>
</evidence>
<keyword evidence="9 12" id="KW-1133">Transmembrane helix</keyword>
<feature type="transmembrane region" description="Helical" evidence="12">
    <location>
        <begin position="153"/>
        <end position="171"/>
    </location>
</feature>
<keyword evidence="11 12" id="KW-0464">Manganese</keyword>
<comment type="similarity">
    <text evidence="12">Belongs to the glycosyltransferase 4 family. WecA subfamily.</text>
</comment>
<evidence type="ECO:0000256" key="6">
    <source>
        <dbReference type="ARBA" id="ARBA00022692"/>
    </source>
</evidence>
<name>A0ABX0VMC8_9ENTR</name>
<organism evidence="13 14">
    <name type="scientific">Cedecea colo</name>
    <dbReference type="NCBI Taxonomy" id="2552946"/>
    <lineage>
        <taxon>Bacteria</taxon>
        <taxon>Pseudomonadati</taxon>
        <taxon>Pseudomonadota</taxon>
        <taxon>Gammaproteobacteria</taxon>
        <taxon>Enterobacterales</taxon>
        <taxon>Enterobacteriaceae</taxon>
        <taxon>Cedecea</taxon>
    </lineage>
</organism>
<accession>A0ABX0VMC8</accession>
<dbReference type="HAMAP" id="MF_02030">
    <property type="entry name" value="WecA_Gammaproteo"/>
    <property type="match status" value="1"/>
</dbReference>
<keyword evidence="8 12" id="KW-0448">Lipopolysaccharide biosynthesis</keyword>
<gene>
    <name evidence="12 13" type="primary">wecA</name>
    <name evidence="13" type="ORF">E2L00_09435</name>
</gene>
<dbReference type="InterPro" id="IPR018480">
    <property type="entry name" value="PNAcMuramoyl-5peptid_Trfase_CS"/>
</dbReference>
<evidence type="ECO:0000256" key="1">
    <source>
        <dbReference type="ARBA" id="ARBA00004651"/>
    </source>
</evidence>
<dbReference type="Proteomes" id="UP000697927">
    <property type="component" value="Unassembled WGS sequence"/>
</dbReference>
<dbReference type="Pfam" id="PF00953">
    <property type="entry name" value="Glycos_transf_4"/>
    <property type="match status" value="1"/>
</dbReference>
<evidence type="ECO:0000256" key="2">
    <source>
        <dbReference type="ARBA" id="ARBA00022475"/>
    </source>
</evidence>
<dbReference type="EC" id="2.7.8.33" evidence="12"/>
<feature type="transmembrane region" description="Helical" evidence="12">
    <location>
        <begin position="177"/>
        <end position="199"/>
    </location>
</feature>
<reference evidence="13 14" key="1">
    <citation type="journal article" date="2020" name="Microorganisms">
        <title>Polyphasic Characterisation of Cedecea colo sp. nov., a New Enteric Bacterium Isolated from the Koala Hindgut.</title>
        <authorList>
            <person name="Boath J.M."/>
            <person name="Dakhal S."/>
            <person name="Van T.T.H."/>
            <person name="Moore R.J."/>
            <person name="Dekiwadia C."/>
            <person name="Macreadie I.G."/>
        </authorList>
    </citation>
    <scope>NUCLEOTIDE SEQUENCE [LARGE SCALE GENOMIC DNA]</scope>
    <source>
        <strain evidence="13 14">ZA</strain>
    </source>
</reference>
<evidence type="ECO:0000256" key="11">
    <source>
        <dbReference type="ARBA" id="ARBA00023211"/>
    </source>
</evidence>
<evidence type="ECO:0000256" key="12">
    <source>
        <dbReference type="HAMAP-Rule" id="MF_02030"/>
    </source>
</evidence>
<comment type="caution">
    <text evidence="12">Lacks conserved residue(s) required for the propagation of feature annotation.</text>
</comment>
<comment type="function">
    <text evidence="12">Catalyzes the transfer of the GlcNAc-1-phosphate moiety from UDP-GlcNAc onto the carrier lipid undecaprenyl phosphate (C55-P), yielding GlcNAc-pyrophosphoryl-undecaprenyl (GlcNAc-PP-C55).</text>
</comment>
<evidence type="ECO:0000256" key="7">
    <source>
        <dbReference type="ARBA" id="ARBA00022842"/>
    </source>
</evidence>
<keyword evidence="4 12" id="KW-0328">Glycosyltransferase</keyword>
<evidence type="ECO:0000256" key="8">
    <source>
        <dbReference type="ARBA" id="ARBA00022985"/>
    </source>
</evidence>
<keyword evidence="2 12" id="KW-1003">Cell membrane</keyword>
<dbReference type="PANTHER" id="PTHR22926:SF3">
    <property type="entry name" value="UNDECAPRENYL-PHOSPHATE ALPHA-N-ACETYLGLUCOSAMINYL 1-PHOSPHATE TRANSFERASE"/>
    <property type="match status" value="1"/>
</dbReference>
<comment type="pathway">
    <text evidence="12">Bacterial outer membrane biogenesis; enterobacterial common antigen biosynthesis.</text>
</comment>